<dbReference type="GO" id="GO:0016787">
    <property type="term" value="F:hydrolase activity"/>
    <property type="evidence" value="ECO:0007669"/>
    <property type="project" value="UniProtKB-KW"/>
</dbReference>
<dbReference type="InterPro" id="IPR001254">
    <property type="entry name" value="Trypsin_dom"/>
</dbReference>
<dbReference type="InterPro" id="IPR009003">
    <property type="entry name" value="Peptidase_S1_PA"/>
</dbReference>
<evidence type="ECO:0000313" key="3">
    <source>
        <dbReference type="Proteomes" id="UP001144341"/>
    </source>
</evidence>
<dbReference type="PANTHER" id="PTHR24260:SF136">
    <property type="entry name" value="GH08193P-RELATED"/>
    <property type="match status" value="1"/>
</dbReference>
<organism evidence="2 3">
    <name type="scientific">Pedobacter rhodius</name>
    <dbReference type="NCBI Taxonomy" id="3004098"/>
    <lineage>
        <taxon>Bacteria</taxon>
        <taxon>Pseudomonadati</taxon>
        <taxon>Bacteroidota</taxon>
        <taxon>Sphingobacteriia</taxon>
        <taxon>Sphingobacteriales</taxon>
        <taxon>Sphingobacteriaceae</taxon>
        <taxon>Pedobacter</taxon>
    </lineage>
</organism>
<dbReference type="Pfam" id="PF00089">
    <property type="entry name" value="Trypsin"/>
    <property type="match status" value="1"/>
</dbReference>
<dbReference type="EC" id="3.4.21.-" evidence="2"/>
<comment type="caution">
    <text evidence="2">The sequence shown here is derived from an EMBL/GenBank/DDBJ whole genome shotgun (WGS) entry which is preliminary data.</text>
</comment>
<evidence type="ECO:0000313" key="2">
    <source>
        <dbReference type="EMBL" id="MCZ4222914.1"/>
    </source>
</evidence>
<dbReference type="PANTHER" id="PTHR24260">
    <property type="match status" value="1"/>
</dbReference>
<dbReference type="PROSITE" id="PS50240">
    <property type="entry name" value="TRYPSIN_DOM"/>
    <property type="match status" value="1"/>
</dbReference>
<dbReference type="InterPro" id="IPR001314">
    <property type="entry name" value="Peptidase_S1A"/>
</dbReference>
<accession>A0ABT4KVP6</accession>
<dbReference type="InterPro" id="IPR043504">
    <property type="entry name" value="Peptidase_S1_PA_chymotrypsin"/>
</dbReference>
<name>A0ABT4KVP6_9SPHI</name>
<dbReference type="RefSeq" id="WP_269414716.1">
    <property type="nucleotide sequence ID" value="NZ_JAPWGL010000002.1"/>
</dbReference>
<feature type="domain" description="Peptidase S1" evidence="1">
    <location>
        <begin position="18"/>
        <end position="286"/>
    </location>
</feature>
<dbReference type="Proteomes" id="UP001144341">
    <property type="component" value="Unassembled WGS sequence"/>
</dbReference>
<keyword evidence="3" id="KW-1185">Reference proteome</keyword>
<reference evidence="2" key="1">
    <citation type="submission" date="2022-12" db="EMBL/GenBank/DDBJ databases">
        <title>Genome sequence of SJ11.</title>
        <authorList>
            <person name="Woo H."/>
        </authorList>
    </citation>
    <scope>NUCLEOTIDE SEQUENCE</scope>
    <source>
        <strain evidence="2">SJ11</strain>
    </source>
</reference>
<keyword evidence="2" id="KW-0378">Hydrolase</keyword>
<dbReference type="PRINTS" id="PR00722">
    <property type="entry name" value="CHYMOTRYPSIN"/>
</dbReference>
<dbReference type="InterPro" id="IPR051333">
    <property type="entry name" value="CLIP_Serine_Protease"/>
</dbReference>
<protein>
    <submittedName>
        <fullName evidence="2">Trypsin-like serine protease</fullName>
        <ecNumber evidence="2">3.4.21.-</ecNumber>
    </submittedName>
</protein>
<dbReference type="Gene3D" id="2.40.10.10">
    <property type="entry name" value="Trypsin-like serine proteases"/>
    <property type="match status" value="1"/>
</dbReference>
<proteinExistence type="predicted"/>
<dbReference type="SUPFAM" id="SSF50494">
    <property type="entry name" value="Trypsin-like serine proteases"/>
    <property type="match status" value="1"/>
</dbReference>
<dbReference type="SMART" id="SM00020">
    <property type="entry name" value="Tryp_SPc"/>
    <property type="match status" value="1"/>
</dbReference>
<sequence>MKTNKIFNTLAVFSFCLFCCGISRHDADPAGLKELASAKQFNCVGKAIENGKSIGSGVLISSRYVLSAAHVLMTANQMFTKKRKIDQLEPADFAFDFNGNTYQVKKITVHPDAGLQGVASGTDLMLLELEKAVPDVDFPALNTKFDELGSQVTGVGFGVSGIVSAKGSLKNEIHGVKSAGKNVVDKFSGMEINGKPSLLQLDFDSPDNPSVSKMGSDKPIAFEYTPAGGDSGGGLFRMVNGKPELVGILHSTESDMENFRKNGYYGEVSNWTRVSIFTGWIKKTISVN</sequence>
<gene>
    <name evidence="2" type="ORF">O0931_06345</name>
</gene>
<dbReference type="EMBL" id="JAPWGL010000002">
    <property type="protein sequence ID" value="MCZ4222914.1"/>
    <property type="molecule type" value="Genomic_DNA"/>
</dbReference>
<evidence type="ECO:0000259" key="1">
    <source>
        <dbReference type="PROSITE" id="PS50240"/>
    </source>
</evidence>